<dbReference type="Proteomes" id="UP001597483">
    <property type="component" value="Unassembled WGS sequence"/>
</dbReference>
<dbReference type="Pfam" id="PF08281">
    <property type="entry name" value="Sigma70_r4_2"/>
    <property type="match status" value="1"/>
</dbReference>
<dbReference type="Gene3D" id="1.10.10.10">
    <property type="entry name" value="Winged helix-like DNA-binding domain superfamily/Winged helix DNA-binding domain"/>
    <property type="match status" value="1"/>
</dbReference>
<comment type="caution">
    <text evidence="6">The sequence shown here is derived from an EMBL/GenBank/DDBJ whole genome shotgun (WGS) entry which is preliminary data.</text>
</comment>
<dbReference type="PROSITE" id="PS00622">
    <property type="entry name" value="HTH_LUXR_1"/>
    <property type="match status" value="1"/>
</dbReference>
<accession>A0ABW5HC56</accession>
<evidence type="ECO:0000256" key="4">
    <source>
        <dbReference type="ARBA" id="ARBA00023163"/>
    </source>
</evidence>
<evidence type="ECO:0000313" key="6">
    <source>
        <dbReference type="EMBL" id="MFD2470662.1"/>
    </source>
</evidence>
<name>A0ABW5HC56_9PSEU</name>
<feature type="domain" description="HTH luxR-type" evidence="5">
    <location>
        <begin position="146"/>
        <end position="173"/>
    </location>
</feature>
<dbReference type="Gene3D" id="1.10.1740.10">
    <property type="match status" value="1"/>
</dbReference>
<dbReference type="InterPro" id="IPR014284">
    <property type="entry name" value="RNA_pol_sigma-70_dom"/>
</dbReference>
<dbReference type="PANTHER" id="PTHR43133">
    <property type="entry name" value="RNA POLYMERASE ECF-TYPE SIGMA FACTO"/>
    <property type="match status" value="1"/>
</dbReference>
<keyword evidence="7" id="KW-1185">Reference proteome</keyword>
<organism evidence="6 7">
    <name type="scientific">Amycolatopsis silviterrae</name>
    <dbReference type="NCBI Taxonomy" id="1656914"/>
    <lineage>
        <taxon>Bacteria</taxon>
        <taxon>Bacillati</taxon>
        <taxon>Actinomycetota</taxon>
        <taxon>Actinomycetes</taxon>
        <taxon>Pseudonocardiales</taxon>
        <taxon>Pseudonocardiaceae</taxon>
        <taxon>Amycolatopsis</taxon>
    </lineage>
</organism>
<gene>
    <name evidence="6" type="ORF">ACFSVL_24950</name>
</gene>
<dbReference type="RefSeq" id="WP_378307966.1">
    <property type="nucleotide sequence ID" value="NZ_JBHUKS010000017.1"/>
</dbReference>
<dbReference type="InterPro" id="IPR039425">
    <property type="entry name" value="RNA_pol_sigma-70-like"/>
</dbReference>
<evidence type="ECO:0000259" key="5">
    <source>
        <dbReference type="PROSITE" id="PS00622"/>
    </source>
</evidence>
<dbReference type="InterPro" id="IPR013249">
    <property type="entry name" value="RNA_pol_sigma70_r4_t2"/>
</dbReference>
<dbReference type="InterPro" id="IPR007627">
    <property type="entry name" value="RNA_pol_sigma70_r2"/>
</dbReference>
<dbReference type="PANTHER" id="PTHR43133:SF25">
    <property type="entry name" value="RNA POLYMERASE SIGMA FACTOR RFAY-RELATED"/>
    <property type="match status" value="1"/>
</dbReference>
<dbReference type="EMBL" id="JBHUKS010000017">
    <property type="protein sequence ID" value="MFD2470662.1"/>
    <property type="molecule type" value="Genomic_DNA"/>
</dbReference>
<dbReference type="NCBIfam" id="TIGR02937">
    <property type="entry name" value="sigma70-ECF"/>
    <property type="match status" value="1"/>
</dbReference>
<sequence>MTEDDDAGVIRRSVGEPEAFAGIFDRHAPFIHRYLARRLGRDVADDALAETFLAAFRKRSRYDLARSDARPWLYGIATNVVKQHRRDEVREYRLLRAVGPQQPAQAHDEDVTKRVVAVARGPELGAALAALAEGDRDVVVLTATEGLSYEEVAEALGIPVGTVRSRLNRARRKLRDALGTDSEEVSVHG</sequence>
<evidence type="ECO:0000256" key="2">
    <source>
        <dbReference type="ARBA" id="ARBA00023015"/>
    </source>
</evidence>
<proteinExistence type="inferred from homology"/>
<dbReference type="CDD" id="cd06171">
    <property type="entry name" value="Sigma70_r4"/>
    <property type="match status" value="1"/>
</dbReference>
<dbReference type="Pfam" id="PF04542">
    <property type="entry name" value="Sigma70_r2"/>
    <property type="match status" value="1"/>
</dbReference>
<dbReference type="SUPFAM" id="SSF88946">
    <property type="entry name" value="Sigma2 domain of RNA polymerase sigma factors"/>
    <property type="match status" value="1"/>
</dbReference>
<evidence type="ECO:0000256" key="3">
    <source>
        <dbReference type="ARBA" id="ARBA00023082"/>
    </source>
</evidence>
<keyword evidence="4" id="KW-0804">Transcription</keyword>
<keyword evidence="3" id="KW-0731">Sigma factor</keyword>
<comment type="similarity">
    <text evidence="1">Belongs to the sigma-70 factor family. ECF subfamily.</text>
</comment>
<reference evidence="7" key="1">
    <citation type="journal article" date="2019" name="Int. J. Syst. Evol. Microbiol.">
        <title>The Global Catalogue of Microorganisms (GCM) 10K type strain sequencing project: providing services to taxonomists for standard genome sequencing and annotation.</title>
        <authorList>
            <consortium name="The Broad Institute Genomics Platform"/>
            <consortium name="The Broad Institute Genome Sequencing Center for Infectious Disease"/>
            <person name="Wu L."/>
            <person name="Ma J."/>
        </authorList>
    </citation>
    <scope>NUCLEOTIDE SEQUENCE [LARGE SCALE GENOMIC DNA]</scope>
    <source>
        <strain evidence="7">CGMCC 4.7641</strain>
    </source>
</reference>
<evidence type="ECO:0000313" key="7">
    <source>
        <dbReference type="Proteomes" id="UP001597483"/>
    </source>
</evidence>
<evidence type="ECO:0000256" key="1">
    <source>
        <dbReference type="ARBA" id="ARBA00010641"/>
    </source>
</evidence>
<dbReference type="SUPFAM" id="SSF88659">
    <property type="entry name" value="Sigma3 and sigma4 domains of RNA polymerase sigma factors"/>
    <property type="match status" value="1"/>
</dbReference>
<dbReference type="InterPro" id="IPR000792">
    <property type="entry name" value="Tscrpt_reg_LuxR_C"/>
</dbReference>
<dbReference type="InterPro" id="IPR013325">
    <property type="entry name" value="RNA_pol_sigma_r2"/>
</dbReference>
<protein>
    <submittedName>
        <fullName evidence="6">RNA polymerase sigma factor</fullName>
    </submittedName>
</protein>
<dbReference type="InterPro" id="IPR013324">
    <property type="entry name" value="RNA_pol_sigma_r3/r4-like"/>
</dbReference>
<keyword evidence="2" id="KW-0805">Transcription regulation</keyword>
<dbReference type="InterPro" id="IPR036388">
    <property type="entry name" value="WH-like_DNA-bd_sf"/>
</dbReference>